<dbReference type="AlphaFoldDB" id="A0AAV2FAI9"/>
<protein>
    <submittedName>
        <fullName evidence="1">Uncharacterized protein</fullName>
    </submittedName>
</protein>
<dbReference type="Proteomes" id="UP001497516">
    <property type="component" value="Chromosome 6"/>
</dbReference>
<dbReference type="EMBL" id="OZ034819">
    <property type="protein sequence ID" value="CAL1394992.1"/>
    <property type="molecule type" value="Genomic_DNA"/>
</dbReference>
<reference evidence="1 2" key="1">
    <citation type="submission" date="2024-04" db="EMBL/GenBank/DDBJ databases">
        <authorList>
            <person name="Fracassetti M."/>
        </authorList>
    </citation>
    <scope>NUCLEOTIDE SEQUENCE [LARGE SCALE GENOMIC DNA]</scope>
</reference>
<accession>A0AAV2FAI9</accession>
<evidence type="ECO:0000313" key="1">
    <source>
        <dbReference type="EMBL" id="CAL1394992.1"/>
    </source>
</evidence>
<evidence type="ECO:0000313" key="2">
    <source>
        <dbReference type="Proteomes" id="UP001497516"/>
    </source>
</evidence>
<gene>
    <name evidence="1" type="ORF">LTRI10_LOCUS35456</name>
</gene>
<proteinExistence type="predicted"/>
<name>A0AAV2FAI9_9ROSI</name>
<organism evidence="1 2">
    <name type="scientific">Linum trigynum</name>
    <dbReference type="NCBI Taxonomy" id="586398"/>
    <lineage>
        <taxon>Eukaryota</taxon>
        <taxon>Viridiplantae</taxon>
        <taxon>Streptophyta</taxon>
        <taxon>Embryophyta</taxon>
        <taxon>Tracheophyta</taxon>
        <taxon>Spermatophyta</taxon>
        <taxon>Magnoliopsida</taxon>
        <taxon>eudicotyledons</taxon>
        <taxon>Gunneridae</taxon>
        <taxon>Pentapetalae</taxon>
        <taxon>rosids</taxon>
        <taxon>fabids</taxon>
        <taxon>Malpighiales</taxon>
        <taxon>Linaceae</taxon>
        <taxon>Linum</taxon>
    </lineage>
</organism>
<keyword evidence="2" id="KW-1185">Reference proteome</keyword>
<sequence length="74" mass="7816">MHQEGSTPTGELLVVTMYAEGEVGGCASVLLPSPSGYCSLLLFCAGEVVHRKGGRLVVRSWSPLLVERVRGKGS</sequence>